<evidence type="ECO:0000259" key="1">
    <source>
        <dbReference type="Pfam" id="PF12697"/>
    </source>
</evidence>
<dbReference type="GO" id="GO:0016787">
    <property type="term" value="F:hydrolase activity"/>
    <property type="evidence" value="ECO:0007669"/>
    <property type="project" value="UniProtKB-KW"/>
</dbReference>
<organism evidence="2 3">
    <name type="scientific">Paenibacillus naphthalenovorans</name>
    <dbReference type="NCBI Taxonomy" id="162209"/>
    <lineage>
        <taxon>Bacteria</taxon>
        <taxon>Bacillati</taxon>
        <taxon>Bacillota</taxon>
        <taxon>Bacilli</taxon>
        <taxon>Bacillales</taxon>
        <taxon>Paenibacillaceae</taxon>
        <taxon>Paenibacillus</taxon>
    </lineage>
</organism>
<gene>
    <name evidence="2" type="ORF">IJ22_38720</name>
</gene>
<dbReference type="Pfam" id="PF12697">
    <property type="entry name" value="Abhydrolase_6"/>
    <property type="match status" value="1"/>
</dbReference>
<feature type="domain" description="AB hydrolase-1" evidence="1">
    <location>
        <begin position="11"/>
        <end position="246"/>
    </location>
</feature>
<accession>A0A0U2IN96</accession>
<dbReference type="Proteomes" id="UP000061660">
    <property type="component" value="Chromosome"/>
</dbReference>
<dbReference type="KEGG" id="pnp:IJ22_38720"/>
<dbReference type="AlphaFoldDB" id="A0A0U2IN96"/>
<dbReference type="SUPFAM" id="SSF53474">
    <property type="entry name" value="alpha/beta-Hydrolases"/>
    <property type="match status" value="1"/>
</dbReference>
<proteinExistence type="predicted"/>
<dbReference type="EMBL" id="CP013652">
    <property type="protein sequence ID" value="ALS24203.1"/>
    <property type="molecule type" value="Genomic_DNA"/>
</dbReference>
<evidence type="ECO:0000313" key="2">
    <source>
        <dbReference type="EMBL" id="ALS24203.1"/>
    </source>
</evidence>
<reference evidence="3" key="1">
    <citation type="submission" date="2015-12" db="EMBL/GenBank/DDBJ databases">
        <title>Complete genome sequences of two moderately thermophilic Paenibacillus species.</title>
        <authorList>
            <person name="Butler R.III."/>
            <person name="Wang J."/>
            <person name="Stark B.C."/>
            <person name="Pombert J.-F."/>
        </authorList>
    </citation>
    <scope>NUCLEOTIDE SEQUENCE [LARGE SCALE GENOMIC DNA]</scope>
    <source>
        <strain evidence="3">32O-Y</strain>
    </source>
</reference>
<name>A0A0U2IN96_9BACL</name>
<dbReference type="STRING" id="162209.IJ22_38720"/>
<dbReference type="PATRIC" id="fig|162209.4.peg.4124"/>
<dbReference type="InterPro" id="IPR000073">
    <property type="entry name" value="AB_hydrolase_1"/>
</dbReference>
<dbReference type="InterPro" id="IPR029058">
    <property type="entry name" value="AB_hydrolase_fold"/>
</dbReference>
<reference evidence="2 3" key="2">
    <citation type="journal article" date="2016" name="Genome Announc.">
        <title>Complete Genome Sequences of Two Interactive Moderate Thermophiles, Paenibacillus napthalenovorans 32O-Y and Paenibacillus sp. 32O-W.</title>
        <authorList>
            <person name="Butler R.R.III."/>
            <person name="Wang J."/>
            <person name="Stark B.C."/>
            <person name="Pombert J.F."/>
        </authorList>
    </citation>
    <scope>NUCLEOTIDE SEQUENCE [LARGE SCALE GENOMIC DNA]</scope>
    <source>
        <strain evidence="2 3">32O-Y</strain>
    </source>
</reference>
<sequence length="259" mass="28975">MREMVDVTRRILWIHGWGMSPWIWESSVREQWTGQGIGHHFFSYADCHSIEAFYEAFDRVLREVKPETVVGWSMGGMLAVDRLAQLAGEMGTAFGSLGIKRLVVIGSTLCFVSADRKQGWPRRIVERMLGKLETDREHVLQQFADSMVSANERAEGKIVAACEPDFSLEGLKAGLKYLIETDVTEAWSKALVPVFTSAGGRILWIHGSGDAICPVGAMPDETEGVRSVVLEDTGHVPFLTRQAAFYEHLRGFLDDDKDR</sequence>
<keyword evidence="2" id="KW-0378">Hydrolase</keyword>
<evidence type="ECO:0000313" key="3">
    <source>
        <dbReference type="Proteomes" id="UP000061660"/>
    </source>
</evidence>
<keyword evidence="3" id="KW-1185">Reference proteome</keyword>
<dbReference type="Gene3D" id="3.40.50.1820">
    <property type="entry name" value="alpha/beta hydrolase"/>
    <property type="match status" value="1"/>
</dbReference>
<protein>
    <submittedName>
        <fullName evidence="2">Alpha/beta hydrolase</fullName>
    </submittedName>
</protein>